<comment type="caution">
    <text evidence="2">The sequence shown here is derived from an EMBL/GenBank/DDBJ whole genome shotgun (WGS) entry which is preliminary data.</text>
</comment>
<organism evidence="2 3">
    <name type="scientific">Blastomonas marina</name>
    <dbReference type="NCBI Taxonomy" id="1867408"/>
    <lineage>
        <taxon>Bacteria</taxon>
        <taxon>Pseudomonadati</taxon>
        <taxon>Pseudomonadota</taxon>
        <taxon>Alphaproteobacteria</taxon>
        <taxon>Sphingomonadales</taxon>
        <taxon>Sphingomonadaceae</taxon>
        <taxon>Blastomonas</taxon>
    </lineage>
</organism>
<feature type="transmembrane region" description="Helical" evidence="1">
    <location>
        <begin position="49"/>
        <end position="68"/>
    </location>
</feature>
<proteinExistence type="predicted"/>
<reference evidence="3" key="1">
    <citation type="journal article" date="2019" name="Int. J. Syst. Evol. Microbiol.">
        <title>The Global Catalogue of Microorganisms (GCM) 10K type strain sequencing project: providing services to taxonomists for standard genome sequencing and annotation.</title>
        <authorList>
            <consortium name="The Broad Institute Genomics Platform"/>
            <consortium name="The Broad Institute Genome Sequencing Center for Infectious Disease"/>
            <person name="Wu L."/>
            <person name="Ma J."/>
        </authorList>
    </citation>
    <scope>NUCLEOTIDE SEQUENCE [LARGE SCALE GENOMIC DNA]</scope>
    <source>
        <strain evidence="3">CGMCC 1.15297</strain>
    </source>
</reference>
<feature type="transmembrane region" description="Helical" evidence="1">
    <location>
        <begin position="21"/>
        <end position="43"/>
    </location>
</feature>
<evidence type="ECO:0000256" key="1">
    <source>
        <dbReference type="SAM" id="Phobius"/>
    </source>
</evidence>
<gene>
    <name evidence="2" type="ORF">GCM10010923_17700</name>
</gene>
<protein>
    <recommendedName>
        <fullName evidence="4">DUF58 domain-containing protein</fullName>
    </recommendedName>
</protein>
<evidence type="ECO:0000313" key="2">
    <source>
        <dbReference type="EMBL" id="GGA08043.1"/>
    </source>
</evidence>
<evidence type="ECO:0000313" key="3">
    <source>
        <dbReference type="Proteomes" id="UP000603317"/>
    </source>
</evidence>
<keyword evidence="1" id="KW-0472">Membrane</keyword>
<dbReference type="EMBL" id="BMID01000001">
    <property type="protein sequence ID" value="GGA08043.1"/>
    <property type="molecule type" value="Genomic_DNA"/>
</dbReference>
<keyword evidence="3" id="KW-1185">Reference proteome</keyword>
<evidence type="ECO:0008006" key="4">
    <source>
        <dbReference type="Google" id="ProtNLM"/>
    </source>
</evidence>
<keyword evidence="1" id="KW-0812">Transmembrane</keyword>
<name>A0ABQ1FFC0_9SPHN</name>
<accession>A0ABQ1FFC0</accession>
<dbReference type="RefSeq" id="WP_188642348.1">
    <property type="nucleotide sequence ID" value="NZ_BMID01000001.1"/>
</dbReference>
<keyword evidence="1" id="KW-1133">Transmembrane helix</keyword>
<sequence>MSWLPSLRATGRTTRRLSAWQVFRMPLLLMATSLGGLVAGLLGEGGWDIAAALLLGTTLLTLIALRLTGRG</sequence>
<dbReference type="Proteomes" id="UP000603317">
    <property type="component" value="Unassembled WGS sequence"/>
</dbReference>